<evidence type="ECO:0000256" key="4">
    <source>
        <dbReference type="ARBA" id="ARBA00022764"/>
    </source>
</evidence>
<dbReference type="PANTHER" id="PTHR30222">
    <property type="entry name" value="SPERMIDINE/PUTRESCINE-BINDING PERIPLASMIC PROTEIN"/>
    <property type="match status" value="1"/>
</dbReference>
<comment type="caution">
    <text evidence="7">The sequence shown here is derived from an EMBL/GenBank/DDBJ whole genome shotgun (WGS) entry which is preliminary data.</text>
</comment>
<dbReference type="Proteomes" id="UP001595547">
    <property type="component" value="Unassembled WGS sequence"/>
</dbReference>
<dbReference type="Pfam" id="PF13416">
    <property type="entry name" value="SBP_bac_8"/>
    <property type="match status" value="1"/>
</dbReference>
<dbReference type="Gene3D" id="3.40.190.10">
    <property type="entry name" value="Periplasmic binding protein-like II"/>
    <property type="match status" value="2"/>
</dbReference>
<evidence type="ECO:0000256" key="1">
    <source>
        <dbReference type="ARBA" id="ARBA00004418"/>
    </source>
</evidence>
<sequence length="340" mass="37441">MKKPLLVALLLTTAGPALAEGQLNLFNWGDYTSPELLEKFKKETGITVTVTDYDSNDTALAKVSAGGSGFDLVVPSAHFVQIYVEKGLIQKLDLSKLPHHGNIAPEWMDVEWDKGRNYTIPWQWGTTGISVDTSVYKGDPNTSELFLNPPEELKGKINVVPEMNEIVGLAVMWAGGKPCTEDVAILKKAHDALMNGKQYWTSMDYGTTEHMANGDWAASVNWSGETFRSRLKNPNVVYGYPKEGYPLWMDSVALLSDAKNVDEAYKFLDFISLPENAALISAFARYPNGISGSQEFMPPDMATAPEVNIPAEFKAAGHFMPACSGKALEYMTAIWTDLQK</sequence>
<dbReference type="InterPro" id="IPR001188">
    <property type="entry name" value="Sperm_putr-bd"/>
</dbReference>
<accession>A0ABV7ITY6</accession>
<feature type="signal peptide" evidence="6">
    <location>
        <begin position="1"/>
        <end position="19"/>
    </location>
</feature>
<dbReference type="PIRSF" id="PIRSF019574">
    <property type="entry name" value="Periplasmic_polyamine_BP"/>
    <property type="match status" value="1"/>
</dbReference>
<evidence type="ECO:0000256" key="2">
    <source>
        <dbReference type="ARBA" id="ARBA00022448"/>
    </source>
</evidence>
<evidence type="ECO:0000256" key="3">
    <source>
        <dbReference type="ARBA" id="ARBA00022729"/>
    </source>
</evidence>
<evidence type="ECO:0000256" key="6">
    <source>
        <dbReference type="SAM" id="SignalP"/>
    </source>
</evidence>
<dbReference type="EMBL" id="JBHRTO010000001">
    <property type="protein sequence ID" value="MFC3179695.1"/>
    <property type="molecule type" value="Genomic_DNA"/>
</dbReference>
<evidence type="ECO:0000313" key="7">
    <source>
        <dbReference type="EMBL" id="MFC3179695.1"/>
    </source>
</evidence>
<protein>
    <recommendedName>
        <fullName evidence="5">Putrescine-binding periplasmic protein</fullName>
    </recommendedName>
</protein>
<keyword evidence="4 5" id="KW-0574">Periplasm</keyword>
<feature type="chain" id="PRO_5046870415" description="Putrescine-binding periplasmic protein" evidence="6">
    <location>
        <begin position="20"/>
        <end position="340"/>
    </location>
</feature>
<dbReference type="RefSeq" id="WP_380071327.1">
    <property type="nucleotide sequence ID" value="NZ_JBHRTO010000001.1"/>
</dbReference>
<keyword evidence="2 5" id="KW-0813">Transport</keyword>
<reference evidence="8" key="1">
    <citation type="journal article" date="2019" name="Int. J. Syst. Evol. Microbiol.">
        <title>The Global Catalogue of Microorganisms (GCM) 10K type strain sequencing project: providing services to taxonomists for standard genome sequencing and annotation.</title>
        <authorList>
            <consortium name="The Broad Institute Genomics Platform"/>
            <consortium name="The Broad Institute Genome Sequencing Center for Infectious Disease"/>
            <person name="Wu L."/>
            <person name="Ma J."/>
        </authorList>
    </citation>
    <scope>NUCLEOTIDE SEQUENCE [LARGE SCALE GENOMIC DNA]</scope>
    <source>
        <strain evidence="8">KCTC 52039</strain>
    </source>
</reference>
<comment type="similarity">
    <text evidence="5">Belongs to the bacterial solute-binding protein PotD/PotF family.</text>
</comment>
<evidence type="ECO:0000313" key="8">
    <source>
        <dbReference type="Proteomes" id="UP001595547"/>
    </source>
</evidence>
<keyword evidence="3 6" id="KW-0732">Signal</keyword>
<keyword evidence="8" id="KW-1185">Reference proteome</keyword>
<comment type="subcellular location">
    <subcellularLocation>
        <location evidence="1 5">Periplasm</location>
    </subcellularLocation>
</comment>
<dbReference type="InterPro" id="IPR006059">
    <property type="entry name" value="SBP"/>
</dbReference>
<gene>
    <name evidence="7" type="ORF">ACFOGH_01735</name>
</gene>
<dbReference type="PRINTS" id="PR00909">
    <property type="entry name" value="SPERMDNBNDNG"/>
</dbReference>
<dbReference type="SUPFAM" id="SSF53850">
    <property type="entry name" value="Periplasmic binding protein-like II"/>
    <property type="match status" value="1"/>
</dbReference>
<evidence type="ECO:0000256" key="5">
    <source>
        <dbReference type="PIRNR" id="PIRNR019574"/>
    </source>
</evidence>
<organism evidence="7 8">
    <name type="scientific">Cypionkella sinensis</name>
    <dbReference type="NCBI Taxonomy" id="1756043"/>
    <lineage>
        <taxon>Bacteria</taxon>
        <taxon>Pseudomonadati</taxon>
        <taxon>Pseudomonadota</taxon>
        <taxon>Alphaproteobacteria</taxon>
        <taxon>Rhodobacterales</taxon>
        <taxon>Paracoccaceae</taxon>
        <taxon>Cypionkella</taxon>
    </lineage>
</organism>
<comment type="function">
    <text evidence="5">Required for the activity of the bacterial periplasmic transport system of putrescine.</text>
</comment>
<dbReference type="PANTHER" id="PTHR30222:SF12">
    <property type="entry name" value="NORSPERMIDINE SENSOR"/>
    <property type="match status" value="1"/>
</dbReference>
<name>A0ABV7ITY6_9RHOB</name>
<proteinExistence type="inferred from homology"/>